<dbReference type="eggNOG" id="COG3291">
    <property type="taxonomic scope" value="Bacteria"/>
</dbReference>
<dbReference type="Pfam" id="PF00041">
    <property type="entry name" value="fn3"/>
    <property type="match status" value="1"/>
</dbReference>
<dbReference type="NCBIfam" id="TIGR04183">
    <property type="entry name" value="Por_Secre_tail"/>
    <property type="match status" value="1"/>
</dbReference>
<dbReference type="InterPro" id="IPR036116">
    <property type="entry name" value="FN3_sf"/>
</dbReference>
<dbReference type="Gene3D" id="2.60.40.10">
    <property type="entry name" value="Immunoglobulins"/>
    <property type="match status" value="3"/>
</dbReference>
<feature type="domain" description="Fibronectin type-III" evidence="2">
    <location>
        <begin position="227"/>
        <end position="333"/>
    </location>
</feature>
<accession>A0A0A2MMJ5</accession>
<organism evidence="3 4">
    <name type="scientific">Flavobacterium subsaxonicum WB 4.1-42 = DSM 21790</name>
    <dbReference type="NCBI Taxonomy" id="1121898"/>
    <lineage>
        <taxon>Bacteria</taxon>
        <taxon>Pseudomonadati</taxon>
        <taxon>Bacteroidota</taxon>
        <taxon>Flavobacteriia</taxon>
        <taxon>Flavobacteriales</taxon>
        <taxon>Flavobacteriaceae</taxon>
        <taxon>Flavobacterium</taxon>
    </lineage>
</organism>
<dbReference type="SUPFAM" id="SSF49265">
    <property type="entry name" value="Fibronectin type III"/>
    <property type="match status" value="3"/>
</dbReference>
<evidence type="ECO:0000313" key="3">
    <source>
        <dbReference type="EMBL" id="KGO92668.1"/>
    </source>
</evidence>
<keyword evidence="4" id="KW-1185">Reference proteome</keyword>
<dbReference type="SMART" id="SM00060">
    <property type="entry name" value="FN3"/>
    <property type="match status" value="5"/>
</dbReference>
<dbReference type="Pfam" id="PF19081">
    <property type="entry name" value="Ig_7"/>
    <property type="match status" value="1"/>
</dbReference>
<reference evidence="3 4" key="1">
    <citation type="submission" date="2013-09" db="EMBL/GenBank/DDBJ databases">
        <authorList>
            <person name="Zeng Z."/>
            <person name="Chen C."/>
        </authorList>
    </citation>
    <scope>NUCLEOTIDE SEQUENCE [LARGE SCALE GENOMIC DNA]</scope>
    <source>
        <strain evidence="3 4">WB 4.1-42</strain>
    </source>
</reference>
<proteinExistence type="predicted"/>
<protein>
    <recommendedName>
        <fullName evidence="2">Fibronectin type-III domain-containing protein</fullName>
    </recommendedName>
</protein>
<evidence type="ECO:0000259" key="2">
    <source>
        <dbReference type="PROSITE" id="PS50853"/>
    </source>
</evidence>
<dbReference type="InterPro" id="IPR026444">
    <property type="entry name" value="Secre_tail"/>
</dbReference>
<dbReference type="EMBL" id="JRLY01000008">
    <property type="protein sequence ID" value="KGO92668.1"/>
    <property type="molecule type" value="Genomic_DNA"/>
</dbReference>
<dbReference type="Proteomes" id="UP000030111">
    <property type="component" value="Unassembled WGS sequence"/>
</dbReference>
<keyword evidence="1" id="KW-0732">Signal</keyword>
<dbReference type="PROSITE" id="PS50853">
    <property type="entry name" value="FN3"/>
    <property type="match status" value="2"/>
</dbReference>
<comment type="caution">
    <text evidence="3">The sequence shown here is derived from an EMBL/GenBank/DDBJ whole genome shotgun (WGS) entry which is preliminary data.</text>
</comment>
<dbReference type="Pfam" id="PF18962">
    <property type="entry name" value="Por_Secre_tail"/>
    <property type="match status" value="1"/>
</dbReference>
<dbReference type="eggNOG" id="COG3405">
    <property type="taxonomic scope" value="Bacteria"/>
</dbReference>
<gene>
    <name evidence="3" type="ORF">Q766_11130</name>
</gene>
<dbReference type="InterPro" id="IPR045474">
    <property type="entry name" value="GEVED"/>
</dbReference>
<feature type="domain" description="Fibronectin type-III" evidence="2">
    <location>
        <begin position="596"/>
        <end position="689"/>
    </location>
</feature>
<dbReference type="InterPro" id="IPR013783">
    <property type="entry name" value="Ig-like_fold"/>
</dbReference>
<dbReference type="InterPro" id="IPR003961">
    <property type="entry name" value="FN3_dom"/>
</dbReference>
<dbReference type="InterPro" id="IPR044023">
    <property type="entry name" value="Ig_7"/>
</dbReference>
<sequence length="1603" mass="164013">MLAFAGANAQDYEHLTVTGYNADVIANGVGTALSSISLPVDNANYCFMSNDFLPSTLTTPPTYGLPAAGLITSLVSATPGLTYQMASLSANNALRFGATAGLTTGSISFTNAVEATKLFVLATSGSGASTCTAVITFDDGTTQDVASFIVPDWFNSTTQPIAAQGFGRVNTTNNVVESGNGTNPRLYQITFNIDIANQAKAVSSIAFTKTSTGEGVVNVFGVTAQEVPACPVISGTSSATASTTSGIISWTLATAGQGTAATNYTLEVYTDAGYTTPIAGSPFTNITATSYTLTGLTFETPYYYRVKANNGTCDSAYVTGTFSPAFCVPTKSGTSTAYYITNVATTGGYTNIANATAASATAGYTNYSAAQIVSKPAGTTFDFSITRGSTSTTLGVWVDWNNDLDFDDAGETIGTYVGGFNGQALTVTGSIAIPAATPVGNYRLRVRSTYYFNTTVVPCGALLYGEAEDYNISVVTPPADCTTPDAPVIVLSSVTATGLTADVTMPTTAPTGYIVVRSTAALTAQPATGSVYAVGANLGGGKVISAGATISTFTDFLNNNTHYYYFIYAYNENGSSCFGPKYSVAGTADATTCAGATTAVGAFDVTAASANLTWTSIVGAGGAAATYTVEVYTDAALTALFGTFTTANTTYALTGLTNGSTYYFRVKAETASCDNDAWSSAVSFVAENNFTPLSLTGFNADVIANGNGVANLSTTNAVDAVDNAYMSIDYKANATSAAATFGLPVNRRLTGNVAGLTLLLQDYSANNSLRIPAQNQVGTLTLATPVKASNLYFGVTSGSGTATISAQVLFSDGTSQTASGLSVLNWDNAATAASPAIANAIGRVNRANTVGAPDGPGAFKVFQLTVNIDADNQSKLITGVTFTKTSTGATEPVPHVFAISAKTIDECPVLAATTATGLSNGATIATVLTADSGAPTSYTVEIYTDAAFTTPVTGSPFTGITAATYTASGLSPLTTYYYRVKALNSTCVSDYVTGTFTTLDGCTTPAVPTAAPQTVCSGATVANLVATPVTGATIKWYATETGGDVLASTAVVTAGTYYVSQQIDVCESARLAVVVTVTTTPVPVVESELIFCPNTAISEVSIGPATLNWYNDEYEAIPLTTILETATYYVTQTLNGCESAFVTVTVEIDSTTPTAPVAQTLCNGATVGDIEITTPANTTFNWTFNGVAVDDDAVLVSGTYVVTQTFFGCTSLPLSIAVTVTTVAQPVGPAAQTVCAGTLLSELDITALENGTLNWTFNGLPVVADAVLVSGTYVVTQAVGDCESTPKDVVVTVTEIASVDAAETQTFCFGATVADLDGTAATGATLIWSATSGGTALADTAVLASGTYFVWQTLGTCASEVTEVTVVVNTTPALSIDDITLCGAATVADLNTENASVTWYASETGPALEETATVTTGSYFVTQTLNGCESPRAEVGVVVNALSATPTGAATQTFTTGETVADLEVTTTDGATVVWYVGNDIDGYTVIPTTTVLEDGVTYYVSQATNGCESELLAVTADQVAATSSFNKASLKVYPNPTTDVVTVSNNTAISKVTVINLLGQTVISQTANTDTVQVNLASLSAGTYILQITAEGASANVKVVKQ</sequence>
<dbReference type="Pfam" id="PF20009">
    <property type="entry name" value="GEVED"/>
    <property type="match status" value="1"/>
</dbReference>
<dbReference type="STRING" id="1121898.GCA_000422725_02391"/>
<dbReference type="eggNOG" id="COG5184">
    <property type="taxonomic scope" value="Bacteria"/>
</dbReference>
<name>A0A0A2MMJ5_9FLAO</name>
<dbReference type="eggNOG" id="COG1649">
    <property type="taxonomic scope" value="Bacteria"/>
</dbReference>
<evidence type="ECO:0000313" key="4">
    <source>
        <dbReference type="Proteomes" id="UP000030111"/>
    </source>
</evidence>
<dbReference type="eggNOG" id="COG0739">
    <property type="taxonomic scope" value="Bacteria"/>
</dbReference>
<dbReference type="CDD" id="cd00063">
    <property type="entry name" value="FN3"/>
    <property type="match status" value="2"/>
</dbReference>
<evidence type="ECO:0000256" key="1">
    <source>
        <dbReference type="ARBA" id="ARBA00022729"/>
    </source>
</evidence>